<dbReference type="PANTHER" id="PTHR43664:SF1">
    <property type="entry name" value="BETA-METHYLMALYL-COA DEHYDRATASE"/>
    <property type="match status" value="1"/>
</dbReference>
<evidence type="ECO:0000256" key="1">
    <source>
        <dbReference type="SAM" id="MobiDB-lite"/>
    </source>
</evidence>
<accession>A0A0R3RBC3</accession>
<dbReference type="Gene3D" id="3.10.129.10">
    <property type="entry name" value="Hotdog Thioesterase"/>
    <property type="match status" value="1"/>
</dbReference>
<dbReference type="GO" id="GO:0018812">
    <property type="term" value="F:3-hydroxyacyl-CoA dehydratase activity"/>
    <property type="evidence" value="ECO:0007669"/>
    <property type="project" value="UniProtKB-ARBA"/>
</dbReference>
<dbReference type="InterPro" id="IPR052342">
    <property type="entry name" value="MCH/BMMD"/>
</dbReference>
<dbReference type="InterPro" id="IPR002539">
    <property type="entry name" value="MaoC-like_dom"/>
</dbReference>
<evidence type="ECO:0000259" key="2">
    <source>
        <dbReference type="Pfam" id="PF01575"/>
    </source>
</evidence>
<feature type="region of interest" description="Disordered" evidence="1">
    <location>
        <begin position="1"/>
        <end position="27"/>
    </location>
</feature>
<dbReference type="EMBL" id="UZAG01022389">
    <property type="protein sequence ID" value="VDO53502.1"/>
    <property type="molecule type" value="Genomic_DNA"/>
</dbReference>
<feature type="compositionally biased region" description="Low complexity" evidence="1">
    <location>
        <begin position="10"/>
        <end position="21"/>
    </location>
</feature>
<dbReference type="CDD" id="cd03441">
    <property type="entry name" value="R_hydratase_like"/>
    <property type="match status" value="1"/>
</dbReference>
<dbReference type="SUPFAM" id="SSF54637">
    <property type="entry name" value="Thioesterase/thiol ester dehydrase-isomerase"/>
    <property type="match status" value="1"/>
</dbReference>
<evidence type="ECO:0000313" key="3">
    <source>
        <dbReference type="EMBL" id="VDO53502.1"/>
    </source>
</evidence>
<dbReference type="STRING" id="42155.A0A0R3RBC3"/>
<feature type="compositionally biased region" description="Basic and acidic residues" evidence="1">
    <location>
        <begin position="69"/>
        <end position="79"/>
    </location>
</feature>
<dbReference type="AlphaFoldDB" id="A0A0R3RBC3"/>
<proteinExistence type="predicted"/>
<name>A0A0R3RBC3_9BILA</name>
<gene>
    <name evidence="3" type="ORF">BTMF_LOCUS15309</name>
</gene>
<reference evidence="5" key="1">
    <citation type="submission" date="2017-02" db="UniProtKB">
        <authorList>
            <consortium name="WormBaseParasite"/>
        </authorList>
    </citation>
    <scope>IDENTIFICATION</scope>
</reference>
<dbReference type="PANTHER" id="PTHR43664">
    <property type="entry name" value="MONOAMINE OXIDASE-RELATED"/>
    <property type="match status" value="1"/>
</dbReference>
<dbReference type="InterPro" id="IPR029069">
    <property type="entry name" value="HotDog_dom_sf"/>
</dbReference>
<protein>
    <submittedName>
        <fullName evidence="5">MaoC-like domain-containing protein</fullName>
    </submittedName>
</protein>
<evidence type="ECO:0000313" key="4">
    <source>
        <dbReference type="Proteomes" id="UP000280834"/>
    </source>
</evidence>
<dbReference type="WBParaSite" id="BTMF_0001734201-mRNA-1">
    <property type="protein sequence ID" value="BTMF_0001734201-mRNA-1"/>
    <property type="gene ID" value="BTMF_0001734201"/>
</dbReference>
<dbReference type="Proteomes" id="UP000280834">
    <property type="component" value="Unassembled WGS sequence"/>
</dbReference>
<dbReference type="Pfam" id="PF01575">
    <property type="entry name" value="MaoC_dehydratas"/>
    <property type="match status" value="1"/>
</dbReference>
<keyword evidence="4" id="KW-1185">Reference proteome</keyword>
<sequence length="261" mass="28206">AAAPAVGHRPVVADPAPSAEPAAERTAQALGPRVALRLEAAAGQLVGDEPTHLRAQRGRAFANGGQRECGLEEQHEDRSGWSAPSGYSILPIVSLLSRAEPEPEHPGDAMSNRSLDDLNPGDVFRSYGRTVTETDIVLFTSLAGLKLPIFINEEFAKKHTDFGGRICPGLLTAALAAGMMEEILGPATIAALELTDFKFTVPVRPGDTLRAEITVEGKKNLSDGKRGIMQGRVRVFNQREQQVFEFSEKLMMRRGRVDDLV</sequence>
<feature type="region of interest" description="Disordered" evidence="1">
    <location>
        <begin position="63"/>
        <end position="83"/>
    </location>
</feature>
<reference evidence="3 4" key="2">
    <citation type="submission" date="2018-11" db="EMBL/GenBank/DDBJ databases">
        <authorList>
            <consortium name="Pathogen Informatics"/>
        </authorList>
    </citation>
    <scope>NUCLEOTIDE SEQUENCE [LARGE SCALE GENOMIC DNA]</scope>
</reference>
<organism evidence="5">
    <name type="scientific">Brugia timori</name>
    <dbReference type="NCBI Taxonomy" id="42155"/>
    <lineage>
        <taxon>Eukaryota</taxon>
        <taxon>Metazoa</taxon>
        <taxon>Ecdysozoa</taxon>
        <taxon>Nematoda</taxon>
        <taxon>Chromadorea</taxon>
        <taxon>Rhabditida</taxon>
        <taxon>Spirurina</taxon>
        <taxon>Spiruromorpha</taxon>
        <taxon>Filarioidea</taxon>
        <taxon>Onchocercidae</taxon>
        <taxon>Brugia</taxon>
    </lineage>
</organism>
<feature type="domain" description="MaoC-like" evidence="2">
    <location>
        <begin position="121"/>
        <end position="226"/>
    </location>
</feature>
<evidence type="ECO:0000313" key="5">
    <source>
        <dbReference type="WBParaSite" id="BTMF_0001734201-mRNA-1"/>
    </source>
</evidence>